<feature type="signal peptide" evidence="2">
    <location>
        <begin position="1"/>
        <end position="28"/>
    </location>
</feature>
<organism evidence="3 4">
    <name type="scientific">Athelia psychrophila</name>
    <dbReference type="NCBI Taxonomy" id="1759441"/>
    <lineage>
        <taxon>Eukaryota</taxon>
        <taxon>Fungi</taxon>
        <taxon>Dikarya</taxon>
        <taxon>Basidiomycota</taxon>
        <taxon>Agaricomycotina</taxon>
        <taxon>Agaricomycetes</taxon>
        <taxon>Agaricomycetidae</taxon>
        <taxon>Atheliales</taxon>
        <taxon>Atheliaceae</taxon>
        <taxon>Athelia</taxon>
    </lineage>
</organism>
<proteinExistence type="predicted"/>
<evidence type="ECO:0000256" key="1">
    <source>
        <dbReference type="SAM" id="MobiDB-lite"/>
    </source>
</evidence>
<feature type="region of interest" description="Disordered" evidence="1">
    <location>
        <begin position="69"/>
        <end position="99"/>
    </location>
</feature>
<keyword evidence="2" id="KW-0732">Signal</keyword>
<keyword evidence="4" id="KW-1185">Reference proteome</keyword>
<evidence type="ECO:0000313" key="4">
    <source>
        <dbReference type="Proteomes" id="UP000076532"/>
    </source>
</evidence>
<feature type="chain" id="PRO_5007873939" description="Secreted protein" evidence="2">
    <location>
        <begin position="29"/>
        <end position="99"/>
    </location>
</feature>
<reference evidence="3 4" key="1">
    <citation type="journal article" date="2016" name="Mol. Biol. Evol.">
        <title>Comparative Genomics of Early-Diverging Mushroom-Forming Fungi Provides Insights into the Origins of Lignocellulose Decay Capabilities.</title>
        <authorList>
            <person name="Nagy L.G."/>
            <person name="Riley R."/>
            <person name="Tritt A."/>
            <person name="Adam C."/>
            <person name="Daum C."/>
            <person name="Floudas D."/>
            <person name="Sun H."/>
            <person name="Yadav J.S."/>
            <person name="Pangilinan J."/>
            <person name="Larsson K.H."/>
            <person name="Matsuura K."/>
            <person name="Barry K."/>
            <person name="Labutti K."/>
            <person name="Kuo R."/>
            <person name="Ohm R.A."/>
            <person name="Bhattacharya S.S."/>
            <person name="Shirouzu T."/>
            <person name="Yoshinaga Y."/>
            <person name="Martin F.M."/>
            <person name="Grigoriev I.V."/>
            <person name="Hibbett D.S."/>
        </authorList>
    </citation>
    <scope>NUCLEOTIDE SEQUENCE [LARGE SCALE GENOMIC DNA]</scope>
    <source>
        <strain evidence="3 4">CBS 109695</strain>
    </source>
</reference>
<sequence>MHRSKLTSAPYCFVFVRLLCAAPACARACCSNPQTPRPQGRRCSRDSDAHPASTFQSVCFNYSTRTPHMHPGTRADDPLTEYGQSPASRPLSFELREMA</sequence>
<dbReference type="AlphaFoldDB" id="A0A166GKI2"/>
<gene>
    <name evidence="3" type="ORF">FIBSPDRAFT_604547</name>
</gene>
<dbReference type="Proteomes" id="UP000076532">
    <property type="component" value="Unassembled WGS sequence"/>
</dbReference>
<evidence type="ECO:0000313" key="3">
    <source>
        <dbReference type="EMBL" id="KZP17928.1"/>
    </source>
</evidence>
<dbReference type="EMBL" id="KV417577">
    <property type="protein sequence ID" value="KZP17928.1"/>
    <property type="molecule type" value="Genomic_DNA"/>
</dbReference>
<evidence type="ECO:0000256" key="2">
    <source>
        <dbReference type="SAM" id="SignalP"/>
    </source>
</evidence>
<accession>A0A166GKI2</accession>
<protein>
    <recommendedName>
        <fullName evidence="5">Secreted protein</fullName>
    </recommendedName>
</protein>
<evidence type="ECO:0008006" key="5">
    <source>
        <dbReference type="Google" id="ProtNLM"/>
    </source>
</evidence>
<name>A0A166GKI2_9AGAM</name>